<keyword evidence="9 11" id="KW-0472">Membrane</keyword>
<dbReference type="CDD" id="cd06261">
    <property type="entry name" value="TM_PBP2"/>
    <property type="match status" value="1"/>
</dbReference>
<protein>
    <submittedName>
        <fullName evidence="13">ABC transporter, permease protein</fullName>
    </submittedName>
</protein>
<dbReference type="Proteomes" id="UP000006462">
    <property type="component" value="Unassembled WGS sequence"/>
</dbReference>
<feature type="transmembrane region" description="Helical" evidence="11">
    <location>
        <begin position="12"/>
        <end position="30"/>
    </location>
</feature>
<evidence type="ECO:0000256" key="2">
    <source>
        <dbReference type="ARBA" id="ARBA00022448"/>
    </source>
</evidence>
<comment type="subcellular location">
    <subcellularLocation>
        <location evidence="1 11">Cell membrane</location>
        <topology evidence="1 11">Multi-pass membrane protein</topology>
    </subcellularLocation>
</comment>
<dbReference type="Gene3D" id="1.10.3720.10">
    <property type="entry name" value="MetI-like"/>
    <property type="match status" value="1"/>
</dbReference>
<evidence type="ECO:0000256" key="5">
    <source>
        <dbReference type="ARBA" id="ARBA00022692"/>
    </source>
</evidence>
<dbReference type="NCBIfam" id="NF045470">
    <property type="entry name" value="Opp2B"/>
    <property type="match status" value="1"/>
</dbReference>
<feature type="transmembrane region" description="Helical" evidence="11">
    <location>
        <begin position="104"/>
        <end position="125"/>
    </location>
</feature>
<sequence length="320" mass="35110">MWAYIIRRIFQTVPTLLISSLLIFSLLYVTPGDPVELILGTEDANVSEEQRKLVEEQWGLDKPFLVRYIRFIKGAFVGDLGTSYATGEDVFSSVAKRMPNTLKLAGSAMVIALVVSLPLGILAALKHNGILDSVATALATIGVSLPRFWFGLVLIIFFALHLGWLPTMPETTNIADGVVPFLRSIILPASSLALSMAATQTRMIRSSMLDVLNQDYVRYARSKGLKEHAVIWGHALKNAMIPVVTVIGGEIGSLLGGAVITESIFSWPGVGRLTISSIARRDYPMIQGATLMLCISYMLVNLVVDILYAWFNPRIRLDSK</sequence>
<evidence type="ECO:0000256" key="6">
    <source>
        <dbReference type="ARBA" id="ARBA00022989"/>
    </source>
</evidence>
<feature type="transmembrane region" description="Helical" evidence="11">
    <location>
        <begin position="290"/>
        <end position="311"/>
    </location>
</feature>
<comment type="caution">
    <text evidence="13">The sequence shown here is derived from an EMBL/GenBank/DDBJ whole genome shotgun (WGS) entry which is preliminary data.</text>
</comment>
<feature type="transmembrane region" description="Helical" evidence="11">
    <location>
        <begin position="180"/>
        <end position="199"/>
    </location>
</feature>
<keyword evidence="8" id="KW-0921">Nickel transport</keyword>
<keyword evidence="4" id="KW-0533">Nickel</keyword>
<evidence type="ECO:0000256" key="11">
    <source>
        <dbReference type="RuleBase" id="RU363032"/>
    </source>
</evidence>
<dbReference type="InterPro" id="IPR000515">
    <property type="entry name" value="MetI-like"/>
</dbReference>
<dbReference type="InterPro" id="IPR050045">
    <property type="entry name" value="Opp2B"/>
</dbReference>
<keyword evidence="6 11" id="KW-1133">Transmembrane helix</keyword>
<keyword evidence="7" id="KW-0406">Ion transport</keyword>
<accession>A0ABM9ZT47</accession>
<gene>
    <name evidence="13" type="ORF">HMPREF7215_0966</name>
</gene>
<organism evidence="13 14">
    <name type="scientific">Pyramidobacter piscolens W5455</name>
    <dbReference type="NCBI Taxonomy" id="352165"/>
    <lineage>
        <taxon>Bacteria</taxon>
        <taxon>Thermotogati</taxon>
        <taxon>Synergistota</taxon>
        <taxon>Synergistia</taxon>
        <taxon>Synergistales</taxon>
        <taxon>Dethiosulfovibrionaceae</taxon>
        <taxon>Pyramidobacter</taxon>
    </lineage>
</organism>
<keyword evidence="2 11" id="KW-0813">Transport</keyword>
<evidence type="ECO:0000256" key="9">
    <source>
        <dbReference type="ARBA" id="ARBA00023136"/>
    </source>
</evidence>
<reference evidence="13 14" key="1">
    <citation type="submission" date="2009-12" db="EMBL/GenBank/DDBJ databases">
        <authorList>
            <person name="Shrivastava S."/>
            <person name="Madupu R."/>
            <person name="Durkin A.S."/>
            <person name="Torralba M."/>
            <person name="Methe B."/>
            <person name="Sutton G.G."/>
            <person name="Strausberg R.L."/>
            <person name="Nelson K.E."/>
        </authorList>
    </citation>
    <scope>NUCLEOTIDE SEQUENCE [LARGE SCALE GENOMIC DNA]</scope>
    <source>
        <strain evidence="13 14">W5455</strain>
    </source>
</reference>
<evidence type="ECO:0000313" key="14">
    <source>
        <dbReference type="Proteomes" id="UP000006462"/>
    </source>
</evidence>
<dbReference type="Pfam" id="PF00528">
    <property type="entry name" value="BPD_transp_1"/>
    <property type="match status" value="1"/>
</dbReference>
<evidence type="ECO:0000256" key="3">
    <source>
        <dbReference type="ARBA" id="ARBA00022475"/>
    </source>
</evidence>
<dbReference type="SUPFAM" id="SSF161098">
    <property type="entry name" value="MetI-like"/>
    <property type="match status" value="1"/>
</dbReference>
<comment type="similarity">
    <text evidence="10">Belongs to the binding-protein-dependent transport system permease family. OppBC subfamily.</text>
</comment>
<dbReference type="InterPro" id="IPR045621">
    <property type="entry name" value="BPD_transp_1_N"/>
</dbReference>
<evidence type="ECO:0000256" key="10">
    <source>
        <dbReference type="ARBA" id="ARBA00024202"/>
    </source>
</evidence>
<dbReference type="RefSeq" id="WP_009165511.1">
    <property type="nucleotide sequence ID" value="NZ_ADFP01000097.1"/>
</dbReference>
<evidence type="ECO:0000256" key="4">
    <source>
        <dbReference type="ARBA" id="ARBA00022596"/>
    </source>
</evidence>
<keyword evidence="5 11" id="KW-0812">Transmembrane</keyword>
<evidence type="ECO:0000256" key="7">
    <source>
        <dbReference type="ARBA" id="ARBA00023065"/>
    </source>
</evidence>
<evidence type="ECO:0000259" key="12">
    <source>
        <dbReference type="PROSITE" id="PS50928"/>
    </source>
</evidence>
<dbReference type="PANTHER" id="PTHR43163">
    <property type="entry name" value="DIPEPTIDE TRANSPORT SYSTEM PERMEASE PROTEIN DPPB-RELATED"/>
    <property type="match status" value="1"/>
</dbReference>
<feature type="domain" description="ABC transmembrane type-1" evidence="12">
    <location>
        <begin position="98"/>
        <end position="304"/>
    </location>
</feature>
<dbReference type="InterPro" id="IPR035906">
    <property type="entry name" value="MetI-like_sf"/>
</dbReference>
<evidence type="ECO:0000313" key="13">
    <source>
        <dbReference type="EMBL" id="EFB90073.1"/>
    </source>
</evidence>
<evidence type="ECO:0000256" key="1">
    <source>
        <dbReference type="ARBA" id="ARBA00004651"/>
    </source>
</evidence>
<evidence type="ECO:0000256" key="8">
    <source>
        <dbReference type="ARBA" id="ARBA00023112"/>
    </source>
</evidence>
<dbReference type="EMBL" id="ADFP01000097">
    <property type="protein sequence ID" value="EFB90073.1"/>
    <property type="molecule type" value="Genomic_DNA"/>
</dbReference>
<feature type="transmembrane region" description="Helical" evidence="11">
    <location>
        <begin position="137"/>
        <end position="160"/>
    </location>
</feature>
<proteinExistence type="inferred from homology"/>
<keyword evidence="14" id="KW-1185">Reference proteome</keyword>
<keyword evidence="3" id="KW-1003">Cell membrane</keyword>
<dbReference type="PROSITE" id="PS50928">
    <property type="entry name" value="ABC_TM1"/>
    <property type="match status" value="1"/>
</dbReference>
<name>A0ABM9ZT47_9BACT</name>
<dbReference type="PANTHER" id="PTHR43163:SF6">
    <property type="entry name" value="DIPEPTIDE TRANSPORT SYSTEM PERMEASE PROTEIN DPPB-RELATED"/>
    <property type="match status" value="1"/>
</dbReference>
<dbReference type="Pfam" id="PF19300">
    <property type="entry name" value="BPD_transp_1_N"/>
    <property type="match status" value="1"/>
</dbReference>